<evidence type="ECO:0000313" key="1">
    <source>
        <dbReference type="EMBL" id="CAA9490066.1"/>
    </source>
</evidence>
<gene>
    <name evidence="1" type="ORF">AVDCRST_MAG67-1289</name>
</gene>
<dbReference type="EMBL" id="CADCVQ010000061">
    <property type="protein sequence ID" value="CAA9490066.1"/>
    <property type="molecule type" value="Genomic_DNA"/>
</dbReference>
<accession>A0A6J4S5J6</accession>
<protein>
    <submittedName>
        <fullName evidence="1">Uncharacterized protein</fullName>
    </submittedName>
</protein>
<dbReference type="AlphaFoldDB" id="A0A6J4S5J6"/>
<sequence>MLTHAADSPAPPTVDEVRRIVAIANPVVRNLEITHCYGRLSTAMEQRTGRCANWCTFATWASRQAGRTIRGEDLIETLGTRLGRRPRFLHPLASLGRMLLRRGLFDPQSRLGRLTAQLHTPFDVFERTSDAVARGNRKVFEEIGCEFARYLHEVPPDAGADSPQVRAFLDGLRPGEPPDGQRYLRQAFTRYARAAATTDDAARAQLLLLANLEIGMHEQTRLQPEIRASLDAPYEVKQDLDRRLLLVLAPWWRRPVPRVLARPAGALGVRAQRGLADMLREIITRSLMVMSLPGRVLYLGAHVDEPVPAALAQLTDAELTELLGRFEPKLPALHDVGARDWSDFDQRMHYIAHLFRAFHLHEELLAPPFTREQVAAFSAGTVPGGAL</sequence>
<proteinExistence type="predicted"/>
<organism evidence="1">
    <name type="scientific">uncultured Solirubrobacteraceae bacterium</name>
    <dbReference type="NCBI Taxonomy" id="1162706"/>
    <lineage>
        <taxon>Bacteria</taxon>
        <taxon>Bacillati</taxon>
        <taxon>Actinomycetota</taxon>
        <taxon>Thermoleophilia</taxon>
        <taxon>Solirubrobacterales</taxon>
        <taxon>Solirubrobacteraceae</taxon>
        <taxon>environmental samples</taxon>
    </lineage>
</organism>
<name>A0A6J4S5J6_9ACTN</name>
<reference evidence="1" key="1">
    <citation type="submission" date="2020-02" db="EMBL/GenBank/DDBJ databases">
        <authorList>
            <person name="Meier V. D."/>
        </authorList>
    </citation>
    <scope>NUCLEOTIDE SEQUENCE</scope>
    <source>
        <strain evidence="1">AVDCRST_MAG67</strain>
    </source>
</reference>